<gene>
    <name evidence="1" type="ORF">PEVE_00019241</name>
</gene>
<evidence type="ECO:0000313" key="1">
    <source>
        <dbReference type="EMBL" id="CAH3015658.1"/>
    </source>
</evidence>
<feature type="non-terminal residue" evidence="1">
    <location>
        <position position="1"/>
    </location>
</feature>
<dbReference type="Gene3D" id="1.20.58.320">
    <property type="entry name" value="TPR-like"/>
    <property type="match status" value="1"/>
</dbReference>
<evidence type="ECO:0008006" key="3">
    <source>
        <dbReference type="Google" id="ProtNLM"/>
    </source>
</evidence>
<dbReference type="Proteomes" id="UP001159427">
    <property type="component" value="Unassembled WGS sequence"/>
</dbReference>
<name>A0ABN8LI91_9CNID</name>
<dbReference type="EMBL" id="CALNXI010000026">
    <property type="protein sequence ID" value="CAH3015658.1"/>
    <property type="molecule type" value="Genomic_DNA"/>
</dbReference>
<dbReference type="SUPFAM" id="SSF48452">
    <property type="entry name" value="TPR-like"/>
    <property type="match status" value="1"/>
</dbReference>
<dbReference type="Gene3D" id="1.25.40.10">
    <property type="entry name" value="Tetratricopeptide repeat domain"/>
    <property type="match status" value="1"/>
</dbReference>
<proteinExistence type="predicted"/>
<evidence type="ECO:0000313" key="2">
    <source>
        <dbReference type="Proteomes" id="UP001159427"/>
    </source>
</evidence>
<reference evidence="1 2" key="1">
    <citation type="submission" date="2022-05" db="EMBL/GenBank/DDBJ databases">
        <authorList>
            <consortium name="Genoscope - CEA"/>
            <person name="William W."/>
        </authorList>
    </citation>
    <scope>NUCLEOTIDE SEQUENCE [LARGE SCALE GENOMIC DNA]</scope>
</reference>
<dbReference type="PANTHER" id="PTHR23004:SF7">
    <property type="entry name" value="DUF924-DOMAIN-CONTAINING PROTEIN"/>
    <property type="match status" value="1"/>
</dbReference>
<dbReference type="InterPro" id="IPR010323">
    <property type="entry name" value="DUF924"/>
</dbReference>
<protein>
    <recommendedName>
        <fullName evidence="3">DUF924-domain-containing protein</fullName>
    </recommendedName>
</protein>
<dbReference type="InterPro" id="IPR011990">
    <property type="entry name" value="TPR-like_helical_dom_sf"/>
</dbReference>
<keyword evidence="2" id="KW-1185">Reference proteome</keyword>
<organism evidence="1 2">
    <name type="scientific">Porites evermanni</name>
    <dbReference type="NCBI Taxonomy" id="104178"/>
    <lineage>
        <taxon>Eukaryota</taxon>
        <taxon>Metazoa</taxon>
        <taxon>Cnidaria</taxon>
        <taxon>Anthozoa</taxon>
        <taxon>Hexacorallia</taxon>
        <taxon>Scleractinia</taxon>
        <taxon>Fungiina</taxon>
        <taxon>Poritidae</taxon>
        <taxon>Porites</taxon>
    </lineage>
</organism>
<comment type="caution">
    <text evidence="1">The sequence shown here is derived from an EMBL/GenBank/DDBJ whole genome shotgun (WGS) entry which is preliminary data.</text>
</comment>
<accession>A0ABN8LI91</accession>
<dbReference type="PANTHER" id="PTHR23004">
    <property type="entry name" value="DOUBLECORTIN DOMAIN CONTAINING 2"/>
    <property type="match status" value="1"/>
</dbReference>
<sequence>SLPLRTVRVILSRTTSSGQHSDMWQSVLDYWFSSGDRSKWFGGGPQVDEEIKEKFGSLVDEAIQGNLKEWESEPRPSLALIILTDQFTRNIYRNTAKAFAGDGRALSVARKFIEGETHDHLDHSYAERFFMNMPFLHSENLEDQEVSVKLASKLAEDSKGSEFEGMGKGVLDFATRHKEVIDKFGRYPQRNKSLGRENTPEEEEFLKNVPDRYKCQTFAKPQDQSVRKICSFLL</sequence>
<dbReference type="Pfam" id="PF06041">
    <property type="entry name" value="DUF924"/>
    <property type="match status" value="1"/>
</dbReference>